<reference evidence="1" key="2">
    <citation type="submission" date="2015-06" db="UniProtKB">
        <authorList>
            <consortium name="EnsemblMetazoa"/>
        </authorList>
    </citation>
    <scope>IDENTIFICATION</scope>
</reference>
<name>T1L340_TETUR</name>
<evidence type="ECO:0000313" key="1">
    <source>
        <dbReference type="EnsemblMetazoa" id="tetur35g00140.1"/>
    </source>
</evidence>
<dbReference type="EMBL" id="CAEY01001011">
    <property type="status" value="NOT_ANNOTATED_CDS"/>
    <property type="molecule type" value="Genomic_DNA"/>
</dbReference>
<dbReference type="Proteomes" id="UP000015104">
    <property type="component" value="Unassembled WGS sequence"/>
</dbReference>
<dbReference type="EnsemblMetazoa" id="tetur35g00140.1">
    <property type="protein sequence ID" value="tetur35g00140.1"/>
    <property type="gene ID" value="tetur35g00140"/>
</dbReference>
<accession>T1L340</accession>
<reference evidence="2" key="1">
    <citation type="submission" date="2011-08" db="EMBL/GenBank/DDBJ databases">
        <authorList>
            <person name="Rombauts S."/>
        </authorList>
    </citation>
    <scope>NUCLEOTIDE SEQUENCE</scope>
    <source>
        <strain evidence="2">London</strain>
    </source>
</reference>
<evidence type="ECO:0000313" key="2">
    <source>
        <dbReference type="Proteomes" id="UP000015104"/>
    </source>
</evidence>
<dbReference type="AlphaFoldDB" id="T1L340"/>
<protein>
    <submittedName>
        <fullName evidence="1">Uncharacterized protein</fullName>
    </submittedName>
</protein>
<dbReference type="HOGENOM" id="CLU_2963810_0_0_1"/>
<proteinExistence type="predicted"/>
<keyword evidence="2" id="KW-1185">Reference proteome</keyword>
<organism evidence="1 2">
    <name type="scientific">Tetranychus urticae</name>
    <name type="common">Two-spotted spider mite</name>
    <dbReference type="NCBI Taxonomy" id="32264"/>
    <lineage>
        <taxon>Eukaryota</taxon>
        <taxon>Metazoa</taxon>
        <taxon>Ecdysozoa</taxon>
        <taxon>Arthropoda</taxon>
        <taxon>Chelicerata</taxon>
        <taxon>Arachnida</taxon>
        <taxon>Acari</taxon>
        <taxon>Acariformes</taxon>
        <taxon>Trombidiformes</taxon>
        <taxon>Prostigmata</taxon>
        <taxon>Eleutherengona</taxon>
        <taxon>Raphignathae</taxon>
        <taxon>Tetranychoidea</taxon>
        <taxon>Tetranychidae</taxon>
        <taxon>Tetranychus</taxon>
    </lineage>
</organism>
<sequence>MAIQKMVKIILKLRVISGSNQLMRRVHQDHQDHLTQYHDHQGHLNLHRFHPIYQEQPDE</sequence>